<dbReference type="PRINTS" id="PR00385">
    <property type="entry name" value="P450"/>
</dbReference>
<evidence type="ECO:0000256" key="7">
    <source>
        <dbReference type="SAM" id="Phobius"/>
    </source>
</evidence>
<dbReference type="PROSITE" id="PS00086">
    <property type="entry name" value="CYTOCHROME_P450"/>
    <property type="match status" value="1"/>
</dbReference>
<evidence type="ECO:0000313" key="8">
    <source>
        <dbReference type="EMBL" id="KAJ5709485.1"/>
    </source>
</evidence>
<proteinExistence type="inferred from homology"/>
<keyword evidence="4 5" id="KW-0408">Iron</keyword>
<keyword evidence="7" id="KW-1133">Transmembrane helix</keyword>
<dbReference type="Pfam" id="PF00067">
    <property type="entry name" value="p450"/>
    <property type="match status" value="1"/>
</dbReference>
<keyword evidence="9" id="KW-1185">Reference proteome</keyword>
<dbReference type="Gene3D" id="1.10.630.10">
    <property type="entry name" value="Cytochrome P450"/>
    <property type="match status" value="1"/>
</dbReference>
<evidence type="ECO:0000256" key="5">
    <source>
        <dbReference type="PIRSR" id="PIRSR602401-1"/>
    </source>
</evidence>
<dbReference type="Proteomes" id="UP001215712">
    <property type="component" value="Unassembled WGS sequence"/>
</dbReference>
<dbReference type="InterPro" id="IPR017972">
    <property type="entry name" value="Cyt_P450_CS"/>
</dbReference>
<dbReference type="InterPro" id="IPR002401">
    <property type="entry name" value="Cyt_P450_E_grp-I"/>
</dbReference>
<evidence type="ECO:0000256" key="6">
    <source>
        <dbReference type="RuleBase" id="RU000461"/>
    </source>
</evidence>
<dbReference type="GO" id="GO:0005506">
    <property type="term" value="F:iron ion binding"/>
    <property type="evidence" value="ECO:0007669"/>
    <property type="project" value="InterPro"/>
</dbReference>
<sequence length="509" mass="57685">MIGLAFFTLSFIAFLLYFLVIPTINYFRDPKGLRKFPQLSIWSGISDIPYLRASQRGFRSHTVLEAHKNHPVLRIGPNSLSYRDVRAIKDIYGHGTTCIKDQFYVEVGGPHAHLADVIDKSEHARKRKVLSNAYAVKNLEEWEYKVSDMTDRLIKAFDGFCTSPLKEGALPDNSDLTVEYCMWSNLFTIAAIANIGLSEDIRFLENGDDLITSEKMDGVTKKYTSESWSYDWFKTLARIRKVVSSSYRKMWRLSDDWSGVVYNRATTRMKRYEDGEKLDDFFSVLMNDKNGNPYNLEWGEIVSEISIMMNAGSDTTAIAANATLYLLLKNPNCLQKLRDGVASVLDPDETVAAYDKVRHLPYLRACIDETLRLYPPVSMNLPRRTPPEGATILDDFIAGDTSVSISAYVVHRNPAVFPEPETYRPEHWLGEAGKELQPYFVAFSAGARGCIGRNISYLKQTVLLASLVNRFEFALPSPDWKPTIRETTNLNSGPMPLKIWRRDASVACA</sequence>
<name>A0AAD6HDN0_9EURO</name>
<keyword evidence="7" id="KW-0472">Membrane</keyword>
<dbReference type="EMBL" id="JAQJAN010000019">
    <property type="protein sequence ID" value="KAJ5709485.1"/>
    <property type="molecule type" value="Genomic_DNA"/>
</dbReference>
<dbReference type="GO" id="GO:0016705">
    <property type="term" value="F:oxidoreductase activity, acting on paired donors, with incorporation or reduction of molecular oxygen"/>
    <property type="evidence" value="ECO:0007669"/>
    <property type="project" value="InterPro"/>
</dbReference>
<keyword evidence="3 6" id="KW-0560">Oxidoreductase</keyword>
<accession>A0AAD6HDN0</accession>
<dbReference type="PRINTS" id="PR00463">
    <property type="entry name" value="EP450I"/>
</dbReference>
<evidence type="ECO:0000313" key="9">
    <source>
        <dbReference type="Proteomes" id="UP001215712"/>
    </source>
</evidence>
<evidence type="ECO:0000256" key="4">
    <source>
        <dbReference type="ARBA" id="ARBA00023004"/>
    </source>
</evidence>
<reference evidence="8" key="2">
    <citation type="submission" date="2023-01" db="EMBL/GenBank/DDBJ databases">
        <authorList>
            <person name="Petersen C."/>
        </authorList>
    </citation>
    <scope>NUCLEOTIDE SEQUENCE</scope>
    <source>
        <strain evidence="8">IBT 17514</strain>
    </source>
</reference>
<dbReference type="CDD" id="cd11061">
    <property type="entry name" value="CYP67-like"/>
    <property type="match status" value="1"/>
</dbReference>
<organism evidence="8 9">
    <name type="scientific">Penicillium malachiteum</name>
    <dbReference type="NCBI Taxonomy" id="1324776"/>
    <lineage>
        <taxon>Eukaryota</taxon>
        <taxon>Fungi</taxon>
        <taxon>Dikarya</taxon>
        <taxon>Ascomycota</taxon>
        <taxon>Pezizomycotina</taxon>
        <taxon>Eurotiomycetes</taxon>
        <taxon>Eurotiomycetidae</taxon>
        <taxon>Eurotiales</taxon>
        <taxon>Aspergillaceae</taxon>
        <taxon>Penicillium</taxon>
    </lineage>
</organism>
<evidence type="ECO:0000256" key="1">
    <source>
        <dbReference type="ARBA" id="ARBA00001971"/>
    </source>
</evidence>
<comment type="caution">
    <text evidence="8">The sequence shown here is derived from an EMBL/GenBank/DDBJ whole genome shotgun (WGS) entry which is preliminary data.</text>
</comment>
<dbReference type="InterPro" id="IPR036396">
    <property type="entry name" value="Cyt_P450_sf"/>
</dbReference>
<dbReference type="PANTHER" id="PTHR24305:SF172">
    <property type="entry name" value="P450, PUTATIVE (EUROFUNG)-RELATED"/>
    <property type="match status" value="1"/>
</dbReference>
<evidence type="ECO:0000256" key="3">
    <source>
        <dbReference type="ARBA" id="ARBA00023002"/>
    </source>
</evidence>
<dbReference type="PANTHER" id="PTHR24305">
    <property type="entry name" value="CYTOCHROME P450"/>
    <property type="match status" value="1"/>
</dbReference>
<comment type="similarity">
    <text evidence="6">Belongs to the cytochrome P450 family.</text>
</comment>
<keyword evidence="6" id="KW-0503">Monooxygenase</keyword>
<feature type="transmembrane region" description="Helical" evidence="7">
    <location>
        <begin position="6"/>
        <end position="27"/>
    </location>
</feature>
<reference evidence="8" key="1">
    <citation type="journal article" date="2023" name="IMA Fungus">
        <title>Comparative genomic study of the Penicillium genus elucidates a diverse pangenome and 15 lateral gene transfer events.</title>
        <authorList>
            <person name="Petersen C."/>
            <person name="Sorensen T."/>
            <person name="Nielsen M.R."/>
            <person name="Sondergaard T.E."/>
            <person name="Sorensen J.L."/>
            <person name="Fitzpatrick D.A."/>
            <person name="Frisvad J.C."/>
            <person name="Nielsen K.L."/>
        </authorList>
    </citation>
    <scope>NUCLEOTIDE SEQUENCE</scope>
    <source>
        <strain evidence="8">IBT 17514</strain>
    </source>
</reference>
<dbReference type="SUPFAM" id="SSF48264">
    <property type="entry name" value="Cytochrome P450"/>
    <property type="match status" value="1"/>
</dbReference>
<keyword evidence="5 6" id="KW-0349">Heme</keyword>
<gene>
    <name evidence="8" type="ORF">N7493_010819</name>
</gene>
<evidence type="ECO:0000256" key="2">
    <source>
        <dbReference type="ARBA" id="ARBA00022723"/>
    </source>
</evidence>
<feature type="binding site" description="axial binding residue" evidence="5">
    <location>
        <position position="450"/>
    </location>
    <ligand>
        <name>heme</name>
        <dbReference type="ChEBI" id="CHEBI:30413"/>
    </ligand>
    <ligandPart>
        <name>Fe</name>
        <dbReference type="ChEBI" id="CHEBI:18248"/>
    </ligandPart>
</feature>
<dbReference type="GO" id="GO:0004497">
    <property type="term" value="F:monooxygenase activity"/>
    <property type="evidence" value="ECO:0007669"/>
    <property type="project" value="UniProtKB-KW"/>
</dbReference>
<keyword evidence="2 5" id="KW-0479">Metal-binding</keyword>
<dbReference type="InterPro" id="IPR001128">
    <property type="entry name" value="Cyt_P450"/>
</dbReference>
<protein>
    <submittedName>
        <fullName evidence="8">Cytochrome protein</fullName>
    </submittedName>
</protein>
<comment type="cofactor">
    <cofactor evidence="1 5">
        <name>heme</name>
        <dbReference type="ChEBI" id="CHEBI:30413"/>
    </cofactor>
</comment>
<dbReference type="AlphaFoldDB" id="A0AAD6HDN0"/>
<dbReference type="GO" id="GO:0043386">
    <property type="term" value="P:mycotoxin biosynthetic process"/>
    <property type="evidence" value="ECO:0007669"/>
    <property type="project" value="UniProtKB-ARBA"/>
</dbReference>
<dbReference type="InterPro" id="IPR050121">
    <property type="entry name" value="Cytochrome_P450_monoxygenase"/>
</dbReference>
<dbReference type="GO" id="GO:0020037">
    <property type="term" value="F:heme binding"/>
    <property type="evidence" value="ECO:0007669"/>
    <property type="project" value="InterPro"/>
</dbReference>
<keyword evidence="7" id="KW-0812">Transmembrane</keyword>